<evidence type="ECO:0000256" key="5">
    <source>
        <dbReference type="ARBA" id="ARBA00022989"/>
    </source>
</evidence>
<feature type="signal peptide" evidence="9">
    <location>
        <begin position="1"/>
        <end position="23"/>
    </location>
</feature>
<evidence type="ECO:0000256" key="1">
    <source>
        <dbReference type="ARBA" id="ARBA00004370"/>
    </source>
</evidence>
<feature type="transmembrane region" description="Helical" evidence="8">
    <location>
        <begin position="221"/>
        <end position="241"/>
    </location>
</feature>
<evidence type="ECO:0000256" key="4">
    <source>
        <dbReference type="ARBA" id="ARBA00022982"/>
    </source>
</evidence>
<gene>
    <name evidence="11" type="ORF">B0I35DRAFT_126137</name>
</gene>
<feature type="compositionally biased region" description="Polar residues" evidence="7">
    <location>
        <begin position="399"/>
        <end position="419"/>
    </location>
</feature>
<evidence type="ECO:0000256" key="7">
    <source>
        <dbReference type="SAM" id="MobiDB-lite"/>
    </source>
</evidence>
<keyword evidence="4" id="KW-0249">Electron transport</keyword>
<keyword evidence="9" id="KW-0732">Signal</keyword>
<evidence type="ECO:0000259" key="10">
    <source>
        <dbReference type="SMART" id="SM00665"/>
    </source>
</evidence>
<organism evidence="11 12">
    <name type="scientific">Stachybotrys elegans</name>
    <dbReference type="NCBI Taxonomy" id="80388"/>
    <lineage>
        <taxon>Eukaryota</taxon>
        <taxon>Fungi</taxon>
        <taxon>Dikarya</taxon>
        <taxon>Ascomycota</taxon>
        <taxon>Pezizomycotina</taxon>
        <taxon>Sordariomycetes</taxon>
        <taxon>Hypocreomycetidae</taxon>
        <taxon>Hypocreales</taxon>
        <taxon>Stachybotryaceae</taxon>
        <taxon>Stachybotrys</taxon>
    </lineage>
</organism>
<keyword evidence="3 8" id="KW-0812">Transmembrane</keyword>
<feature type="transmembrane region" description="Helical" evidence="8">
    <location>
        <begin position="293"/>
        <end position="311"/>
    </location>
</feature>
<comment type="caution">
    <text evidence="11">The sequence shown here is derived from an EMBL/GenBank/DDBJ whole genome shotgun (WGS) entry which is preliminary data.</text>
</comment>
<dbReference type="Pfam" id="PF03188">
    <property type="entry name" value="Cytochrom_B561"/>
    <property type="match status" value="1"/>
</dbReference>
<evidence type="ECO:0000256" key="9">
    <source>
        <dbReference type="SAM" id="SignalP"/>
    </source>
</evidence>
<dbReference type="Gene3D" id="2.60.40.1210">
    <property type="entry name" value="Cellobiose dehydrogenase, cytochrome domain"/>
    <property type="match status" value="1"/>
</dbReference>
<feature type="compositionally biased region" description="Basic and acidic residues" evidence="7">
    <location>
        <begin position="474"/>
        <end position="485"/>
    </location>
</feature>
<dbReference type="Proteomes" id="UP000813444">
    <property type="component" value="Unassembled WGS sequence"/>
</dbReference>
<sequence length="485" mass="54017">MLFSRLAAAALAVAAGFVQNVSAAEADNPRGQSTFVSEDGRVAFAMTVPDHDEDIYFALRMSNQVSWAGVGLGSNDMPGALYLIIYHNDDGDGVTFSPRLAYSHIEPYHFDLKYEVLNGTGIRGDYTYFYARCASCRTWPAHGTSRGWIDVNDANQDAIFAVGPVGEYRSNSPSAALRYHTRLGSFKIDMSRTRGSADPPVLNEDSANSGTTPVFYRERQWYWTATMHGVFMAIACVALFPSGAMMLRIFNNPKWHAINQSVGALFVIVGFPLGVLSSFMYQRSRGFTHYHQILGFILTAFIFAQWVLGFLHHKQYLRTHAPTRYGLPHRWLGRLILFFGVMNAFFGYTFALHRRYGAILAGVLIFIFIGTIGIVLFQRYLAAKGRGPANHPLNGGYQHPQQWRGNPNASNLGAQNSPHPGQAPQYSPHDAAPPYSPGQGHQPVYEADSTPINLQPISPWRGPPSRNDDEDDHDFDRPTKPREFT</sequence>
<dbReference type="AlphaFoldDB" id="A0A8K0T1B3"/>
<feature type="transmembrane region" description="Helical" evidence="8">
    <location>
        <begin position="356"/>
        <end position="377"/>
    </location>
</feature>
<proteinExistence type="predicted"/>
<dbReference type="Pfam" id="PF16010">
    <property type="entry name" value="CDH-cyt"/>
    <property type="match status" value="1"/>
</dbReference>
<feature type="chain" id="PRO_5035460905" description="Cytochrome b561 domain-containing protein" evidence="9">
    <location>
        <begin position="24"/>
        <end position="485"/>
    </location>
</feature>
<keyword evidence="12" id="KW-1185">Reference proteome</keyword>
<protein>
    <recommendedName>
        <fullName evidence="10">Cytochrome b561 domain-containing protein</fullName>
    </recommendedName>
</protein>
<name>A0A8K0T1B3_9HYPO</name>
<evidence type="ECO:0000313" key="11">
    <source>
        <dbReference type="EMBL" id="KAH7326113.1"/>
    </source>
</evidence>
<dbReference type="GO" id="GO:0016020">
    <property type="term" value="C:membrane"/>
    <property type="evidence" value="ECO:0007669"/>
    <property type="project" value="UniProtKB-SubCell"/>
</dbReference>
<feature type="transmembrane region" description="Helical" evidence="8">
    <location>
        <begin position="262"/>
        <end position="281"/>
    </location>
</feature>
<dbReference type="SUPFAM" id="SSF49344">
    <property type="entry name" value="CBD9-like"/>
    <property type="match status" value="1"/>
</dbReference>
<feature type="region of interest" description="Disordered" evidence="7">
    <location>
        <begin position="392"/>
        <end position="485"/>
    </location>
</feature>
<feature type="domain" description="Cytochrome b561" evidence="10">
    <location>
        <begin position="227"/>
        <end position="348"/>
    </location>
</feature>
<keyword evidence="5 8" id="KW-1133">Transmembrane helix</keyword>
<reference evidence="11" key="1">
    <citation type="journal article" date="2021" name="Nat. Commun.">
        <title>Genetic determinants of endophytism in the Arabidopsis root mycobiome.</title>
        <authorList>
            <person name="Mesny F."/>
            <person name="Miyauchi S."/>
            <person name="Thiergart T."/>
            <person name="Pickel B."/>
            <person name="Atanasova L."/>
            <person name="Karlsson M."/>
            <person name="Huettel B."/>
            <person name="Barry K.W."/>
            <person name="Haridas S."/>
            <person name="Chen C."/>
            <person name="Bauer D."/>
            <person name="Andreopoulos W."/>
            <person name="Pangilinan J."/>
            <person name="LaButti K."/>
            <person name="Riley R."/>
            <person name="Lipzen A."/>
            <person name="Clum A."/>
            <person name="Drula E."/>
            <person name="Henrissat B."/>
            <person name="Kohler A."/>
            <person name="Grigoriev I.V."/>
            <person name="Martin F.M."/>
            <person name="Hacquard S."/>
        </authorList>
    </citation>
    <scope>NUCLEOTIDE SEQUENCE</scope>
    <source>
        <strain evidence="11">MPI-CAGE-CH-0235</strain>
    </source>
</reference>
<dbReference type="PANTHER" id="PTHR47797">
    <property type="entry name" value="DEHYDROGENASE, PUTATIVE (AFU_ORTHOLOGUE AFUA_8G05805)-RELATED"/>
    <property type="match status" value="1"/>
</dbReference>
<dbReference type="PANTHER" id="PTHR47797:SF5">
    <property type="entry name" value="CELLOBIOSE DEHYDROGENASE CYTOCHROME DOMAIN-CONTAINING PROTEIN"/>
    <property type="match status" value="1"/>
</dbReference>
<evidence type="ECO:0000256" key="6">
    <source>
        <dbReference type="ARBA" id="ARBA00023136"/>
    </source>
</evidence>
<keyword evidence="6 8" id="KW-0472">Membrane</keyword>
<dbReference type="Gene3D" id="1.20.120.1770">
    <property type="match status" value="1"/>
</dbReference>
<keyword evidence="2" id="KW-0813">Transport</keyword>
<evidence type="ECO:0000256" key="3">
    <source>
        <dbReference type="ARBA" id="ARBA00022692"/>
    </source>
</evidence>
<dbReference type="CDD" id="cd08760">
    <property type="entry name" value="Cyt_b561_FRRS1_like"/>
    <property type="match status" value="1"/>
</dbReference>
<evidence type="ECO:0000313" key="12">
    <source>
        <dbReference type="Proteomes" id="UP000813444"/>
    </source>
</evidence>
<dbReference type="EMBL" id="JAGPNK010000002">
    <property type="protein sequence ID" value="KAH7326113.1"/>
    <property type="molecule type" value="Genomic_DNA"/>
</dbReference>
<dbReference type="SMART" id="SM00665">
    <property type="entry name" value="B561"/>
    <property type="match status" value="1"/>
</dbReference>
<evidence type="ECO:0000256" key="8">
    <source>
        <dbReference type="SAM" id="Phobius"/>
    </source>
</evidence>
<dbReference type="InterPro" id="IPR015920">
    <property type="entry name" value="Cellobiose_DH-like_cyt"/>
</dbReference>
<feature type="transmembrane region" description="Helical" evidence="8">
    <location>
        <begin position="331"/>
        <end position="350"/>
    </location>
</feature>
<accession>A0A8K0T1B3</accession>
<dbReference type="InterPro" id="IPR006593">
    <property type="entry name" value="Cyt_b561/ferric_Rdtase_TM"/>
</dbReference>
<comment type="subcellular location">
    <subcellularLocation>
        <location evidence="1">Membrane</location>
    </subcellularLocation>
</comment>
<dbReference type="CDD" id="cd09630">
    <property type="entry name" value="CDH_like_cytochrome"/>
    <property type="match status" value="1"/>
</dbReference>
<evidence type="ECO:0000256" key="2">
    <source>
        <dbReference type="ARBA" id="ARBA00022448"/>
    </source>
</evidence>
<dbReference type="OrthoDB" id="19261at2759"/>